<feature type="compositionally biased region" description="Basic residues" evidence="1">
    <location>
        <begin position="37"/>
        <end position="46"/>
    </location>
</feature>
<dbReference type="Pfam" id="PF00069">
    <property type="entry name" value="Pkinase"/>
    <property type="match status" value="1"/>
</dbReference>
<keyword evidence="3" id="KW-1185">Reference proteome</keyword>
<evidence type="ECO:0000259" key="2">
    <source>
        <dbReference type="PROSITE" id="PS50011"/>
    </source>
</evidence>
<dbReference type="GO" id="GO:0044773">
    <property type="term" value="P:mitotic DNA damage checkpoint signaling"/>
    <property type="evidence" value="ECO:0007669"/>
    <property type="project" value="TreeGrafter"/>
</dbReference>
<sequence>MIYLPESFAGCFNSKLAGKDDKDQEIGMTQRGEGGGSKRHNVKKHGKDVASTSHGAGNICPCQQYNINYDSFVNLTMPGNENIKLNTVNEIGKGGFGEWKMYTLMELGGPTLINYVIQMFRDEGITQQVNDGERIQELLIDVIKGAGRALNQFHRHAVHLDVKVNNFVVSPNQDHDIIAFKLIDFNASVLLEGENSKSFPAYGTLIFKAPEIREDDIHTDVTVTRGADVWAFGLMIYGLFYNKNQNFTSMDKKENRYVRLDKELKKYRNNVDARKKVESTD</sequence>
<name>A0A915N1S7_MELJA</name>
<dbReference type="Proteomes" id="UP000887561">
    <property type="component" value="Unplaced"/>
</dbReference>
<reference evidence="4" key="1">
    <citation type="submission" date="2022-11" db="UniProtKB">
        <authorList>
            <consortium name="WormBaseParasite"/>
        </authorList>
    </citation>
    <scope>IDENTIFICATION</scope>
</reference>
<organism evidence="3 4">
    <name type="scientific">Meloidogyne javanica</name>
    <name type="common">Root-knot nematode worm</name>
    <dbReference type="NCBI Taxonomy" id="6303"/>
    <lineage>
        <taxon>Eukaryota</taxon>
        <taxon>Metazoa</taxon>
        <taxon>Ecdysozoa</taxon>
        <taxon>Nematoda</taxon>
        <taxon>Chromadorea</taxon>
        <taxon>Rhabditida</taxon>
        <taxon>Tylenchina</taxon>
        <taxon>Tylenchomorpha</taxon>
        <taxon>Tylenchoidea</taxon>
        <taxon>Meloidogynidae</taxon>
        <taxon>Meloidogyninae</taxon>
        <taxon>Meloidogyne</taxon>
        <taxon>Meloidogyne incognita group</taxon>
    </lineage>
</organism>
<dbReference type="GO" id="GO:0004674">
    <property type="term" value="F:protein serine/threonine kinase activity"/>
    <property type="evidence" value="ECO:0007669"/>
    <property type="project" value="TreeGrafter"/>
</dbReference>
<evidence type="ECO:0000313" key="4">
    <source>
        <dbReference type="WBParaSite" id="scaffold6207_cov175.g10577"/>
    </source>
</evidence>
<protein>
    <submittedName>
        <fullName evidence="4">Protein kinase domain-containing protein</fullName>
    </submittedName>
</protein>
<dbReference type="GO" id="GO:0005634">
    <property type="term" value="C:nucleus"/>
    <property type="evidence" value="ECO:0007669"/>
    <property type="project" value="TreeGrafter"/>
</dbReference>
<feature type="region of interest" description="Disordered" evidence="1">
    <location>
        <begin position="22"/>
        <end position="50"/>
    </location>
</feature>
<dbReference type="InterPro" id="IPR011009">
    <property type="entry name" value="Kinase-like_dom_sf"/>
</dbReference>
<evidence type="ECO:0000256" key="1">
    <source>
        <dbReference type="SAM" id="MobiDB-lite"/>
    </source>
</evidence>
<dbReference type="GO" id="GO:0005737">
    <property type="term" value="C:cytoplasm"/>
    <property type="evidence" value="ECO:0007669"/>
    <property type="project" value="TreeGrafter"/>
</dbReference>
<dbReference type="Gene3D" id="1.10.510.10">
    <property type="entry name" value="Transferase(Phosphotransferase) domain 1"/>
    <property type="match status" value="1"/>
</dbReference>
<proteinExistence type="predicted"/>
<dbReference type="PANTHER" id="PTHR44167">
    <property type="entry name" value="OVARIAN-SPECIFIC SERINE/THREONINE-PROTEIN KINASE LOK-RELATED"/>
    <property type="match status" value="1"/>
</dbReference>
<feature type="domain" description="Protein kinase" evidence="2">
    <location>
        <begin position="1"/>
        <end position="281"/>
    </location>
</feature>
<dbReference type="WBParaSite" id="scaffold6207_cov175.g10577">
    <property type="protein sequence ID" value="scaffold6207_cov175.g10577"/>
    <property type="gene ID" value="scaffold6207_cov175.g10577"/>
</dbReference>
<dbReference type="PROSITE" id="PS50011">
    <property type="entry name" value="PROTEIN_KINASE_DOM"/>
    <property type="match status" value="1"/>
</dbReference>
<dbReference type="AlphaFoldDB" id="A0A915N1S7"/>
<accession>A0A915N1S7</accession>
<dbReference type="PANTHER" id="PTHR44167:SF18">
    <property type="entry name" value="PROTEIN KINASE DOMAIN-CONTAINING PROTEIN"/>
    <property type="match status" value="1"/>
</dbReference>
<dbReference type="GO" id="GO:0005524">
    <property type="term" value="F:ATP binding"/>
    <property type="evidence" value="ECO:0007669"/>
    <property type="project" value="InterPro"/>
</dbReference>
<dbReference type="InterPro" id="IPR000719">
    <property type="entry name" value="Prot_kinase_dom"/>
</dbReference>
<evidence type="ECO:0000313" key="3">
    <source>
        <dbReference type="Proteomes" id="UP000887561"/>
    </source>
</evidence>
<dbReference type="SUPFAM" id="SSF56112">
    <property type="entry name" value="Protein kinase-like (PK-like)"/>
    <property type="match status" value="1"/>
</dbReference>